<proteinExistence type="predicted"/>
<sequence length="451" mass="51053">MQCPNCRKIEKGQWLFANGCRSIPEVHFDDWAHDEDPYDMGYSEVPFAVQWHPFSGLAHLPSFEVLIKRKSYTWCKFCPFGWYIGLQKWEVGIDMYNIKVLFDINFPVLACSKFVYSLFLLAFISVQLFANQHLYLLAEKENSRHWHVRRFCYELVKYSSMISINWFFLLLLIFPDHDHGQLAILSEHTSMSSAGHPCPYMAYVGPIRPSPSNTGGSISDGFNFRSNWNGPVMNETSSSYTFPAMDVHYHSWEHHSSTLPMNGLISGFDQTPHSLEMADGPNSEIARPGSYMHPLIVGHRAGSSVVSPMFPPHPRRAARARDHVQALQANFQQPSTSVAVHFPVLAGTRRSNSSRGLSQVGPVRSSPDQNGSFYFFPPGSSGRISQDVENVIQNIWEHEHFSASFAMSQVNRSSGYGSFHQATSRGPNTLMRSSSSRHRNGTERIPPPNWT</sequence>
<accession>A0AAV3QLA3</accession>
<dbReference type="EMBL" id="BAABME010022030">
    <property type="protein sequence ID" value="GAA0164830.1"/>
    <property type="molecule type" value="Genomic_DNA"/>
</dbReference>
<keyword evidence="2" id="KW-0472">Membrane</keyword>
<dbReference type="GO" id="GO:0004842">
    <property type="term" value="F:ubiquitin-protein transferase activity"/>
    <property type="evidence" value="ECO:0007669"/>
    <property type="project" value="InterPro"/>
</dbReference>
<keyword evidence="2" id="KW-0812">Transmembrane</keyword>
<feature type="compositionally biased region" description="Polar residues" evidence="1">
    <location>
        <begin position="415"/>
        <end position="434"/>
    </location>
</feature>
<feature type="transmembrane region" description="Helical" evidence="2">
    <location>
        <begin position="114"/>
        <end position="134"/>
    </location>
</feature>
<evidence type="ECO:0000256" key="1">
    <source>
        <dbReference type="SAM" id="MobiDB-lite"/>
    </source>
</evidence>
<feature type="region of interest" description="Disordered" evidence="1">
    <location>
        <begin position="415"/>
        <end position="451"/>
    </location>
</feature>
<dbReference type="AlphaFoldDB" id="A0AAV3QLA3"/>
<dbReference type="PANTHER" id="PTHR46798">
    <property type="entry name" value="OS09G0511500 PROTEIN"/>
    <property type="match status" value="1"/>
</dbReference>
<comment type="caution">
    <text evidence="3">The sequence shown here is derived from an EMBL/GenBank/DDBJ whole genome shotgun (WGS) entry which is preliminary data.</text>
</comment>
<evidence type="ECO:0000256" key="2">
    <source>
        <dbReference type="SAM" id="Phobius"/>
    </source>
</evidence>
<dbReference type="PANTHER" id="PTHR46798:SF3">
    <property type="entry name" value="RING FINGER FAMILY PROTEIN"/>
    <property type="match status" value="1"/>
</dbReference>
<keyword evidence="2" id="KW-1133">Transmembrane helix</keyword>
<evidence type="ECO:0000313" key="4">
    <source>
        <dbReference type="Proteomes" id="UP001454036"/>
    </source>
</evidence>
<dbReference type="Proteomes" id="UP001454036">
    <property type="component" value="Unassembled WGS sequence"/>
</dbReference>
<name>A0AAV3QLA3_LITER</name>
<organism evidence="3 4">
    <name type="scientific">Lithospermum erythrorhizon</name>
    <name type="common">Purple gromwell</name>
    <name type="synonym">Lithospermum officinale var. erythrorhizon</name>
    <dbReference type="NCBI Taxonomy" id="34254"/>
    <lineage>
        <taxon>Eukaryota</taxon>
        <taxon>Viridiplantae</taxon>
        <taxon>Streptophyta</taxon>
        <taxon>Embryophyta</taxon>
        <taxon>Tracheophyta</taxon>
        <taxon>Spermatophyta</taxon>
        <taxon>Magnoliopsida</taxon>
        <taxon>eudicotyledons</taxon>
        <taxon>Gunneridae</taxon>
        <taxon>Pentapetalae</taxon>
        <taxon>asterids</taxon>
        <taxon>lamiids</taxon>
        <taxon>Boraginales</taxon>
        <taxon>Boraginaceae</taxon>
        <taxon>Boraginoideae</taxon>
        <taxon>Lithospermeae</taxon>
        <taxon>Lithospermum</taxon>
    </lineage>
</organism>
<dbReference type="InterPro" id="IPR044274">
    <property type="entry name" value="RFI2"/>
</dbReference>
<evidence type="ECO:0000313" key="3">
    <source>
        <dbReference type="EMBL" id="GAA0164830.1"/>
    </source>
</evidence>
<feature type="region of interest" description="Disordered" evidence="1">
    <location>
        <begin position="349"/>
        <end position="379"/>
    </location>
</feature>
<gene>
    <name evidence="3" type="ORF">LIER_39862</name>
</gene>
<protein>
    <submittedName>
        <fullName evidence="3">Uncharacterized protein</fullName>
    </submittedName>
</protein>
<keyword evidence="4" id="KW-1185">Reference proteome</keyword>
<reference evidence="3 4" key="1">
    <citation type="submission" date="2024-01" db="EMBL/GenBank/DDBJ databases">
        <title>The complete chloroplast genome sequence of Lithospermum erythrorhizon: insights into the phylogenetic relationship among Boraginaceae species and the maternal lineages of purple gromwells.</title>
        <authorList>
            <person name="Okada T."/>
            <person name="Watanabe K."/>
        </authorList>
    </citation>
    <scope>NUCLEOTIDE SEQUENCE [LARGE SCALE GENOMIC DNA]</scope>
</reference>